<evidence type="ECO:0000313" key="5">
    <source>
        <dbReference type="Proteomes" id="UP000800094"/>
    </source>
</evidence>
<feature type="domain" description="Cytochrome b5 heme-binding" evidence="3">
    <location>
        <begin position="93"/>
        <end position="173"/>
    </location>
</feature>
<sequence length="283" mass="31731">LTMAARYRRPAPTGSSPESSPEPSKPLKEAAESSQPGLSILDILRVLGGILLLSSGISYLSTSGESMTWGYNPWWTRAREWKALLTLNRPVYLTDEELLAYDGTDPTKPIYLALNGTIYDVSANPHTYGPGGSYHFFAGRDAARAFLTGCFQEDQTPDLRGVEQMFMPIDPWDKKPADSDSDSPEEAAKKKAKEADMRRKAGRLTKQELKNRHAKELRSARKQVKEGLEHWHALFRGDKGKPYRKVGEVKREKGWLEKLPKRPLCEQALKSRPVRKYDGGGAE</sequence>
<dbReference type="InterPro" id="IPR050577">
    <property type="entry name" value="MAPR/NEUFC/NENF-like"/>
</dbReference>
<reference evidence="4" key="1">
    <citation type="journal article" date="2020" name="Stud. Mycol.">
        <title>101 Dothideomycetes genomes: a test case for predicting lifestyles and emergence of pathogens.</title>
        <authorList>
            <person name="Haridas S."/>
            <person name="Albert R."/>
            <person name="Binder M."/>
            <person name="Bloem J."/>
            <person name="Labutti K."/>
            <person name="Salamov A."/>
            <person name="Andreopoulos B."/>
            <person name="Baker S."/>
            <person name="Barry K."/>
            <person name="Bills G."/>
            <person name="Bluhm B."/>
            <person name="Cannon C."/>
            <person name="Castanera R."/>
            <person name="Culley D."/>
            <person name="Daum C."/>
            <person name="Ezra D."/>
            <person name="Gonzalez J."/>
            <person name="Henrissat B."/>
            <person name="Kuo A."/>
            <person name="Liang C."/>
            <person name="Lipzen A."/>
            <person name="Lutzoni F."/>
            <person name="Magnuson J."/>
            <person name="Mondo S."/>
            <person name="Nolan M."/>
            <person name="Ohm R."/>
            <person name="Pangilinan J."/>
            <person name="Park H.-J."/>
            <person name="Ramirez L."/>
            <person name="Alfaro M."/>
            <person name="Sun H."/>
            <person name="Tritt A."/>
            <person name="Yoshinaga Y."/>
            <person name="Zwiers L.-H."/>
            <person name="Turgeon B."/>
            <person name="Goodwin S."/>
            <person name="Spatafora J."/>
            <person name="Crous P."/>
            <person name="Grigoriev I."/>
        </authorList>
    </citation>
    <scope>NUCLEOTIDE SEQUENCE</scope>
    <source>
        <strain evidence="4">CBS 122368</strain>
    </source>
</reference>
<evidence type="ECO:0000256" key="1">
    <source>
        <dbReference type="ARBA" id="ARBA00038357"/>
    </source>
</evidence>
<organism evidence="4 5">
    <name type="scientific">Trematosphaeria pertusa</name>
    <dbReference type="NCBI Taxonomy" id="390896"/>
    <lineage>
        <taxon>Eukaryota</taxon>
        <taxon>Fungi</taxon>
        <taxon>Dikarya</taxon>
        <taxon>Ascomycota</taxon>
        <taxon>Pezizomycotina</taxon>
        <taxon>Dothideomycetes</taxon>
        <taxon>Pleosporomycetidae</taxon>
        <taxon>Pleosporales</taxon>
        <taxon>Massarineae</taxon>
        <taxon>Trematosphaeriaceae</taxon>
        <taxon>Trematosphaeria</taxon>
    </lineage>
</organism>
<dbReference type="EMBL" id="ML987213">
    <property type="protein sequence ID" value="KAF2241136.1"/>
    <property type="molecule type" value="Genomic_DNA"/>
</dbReference>
<feature type="region of interest" description="Disordered" evidence="2">
    <location>
        <begin position="170"/>
        <end position="201"/>
    </location>
</feature>
<dbReference type="SUPFAM" id="SSF55856">
    <property type="entry name" value="Cytochrome b5-like heme/steroid binding domain"/>
    <property type="match status" value="1"/>
</dbReference>
<comment type="similarity">
    <text evidence="1">Belongs to the cytochrome b5 family. MAPR subfamily.</text>
</comment>
<dbReference type="GeneID" id="54577778"/>
<dbReference type="AlphaFoldDB" id="A0A6A6HSP0"/>
<evidence type="ECO:0000259" key="3">
    <source>
        <dbReference type="SMART" id="SM01117"/>
    </source>
</evidence>
<dbReference type="GO" id="GO:0016020">
    <property type="term" value="C:membrane"/>
    <property type="evidence" value="ECO:0007669"/>
    <property type="project" value="TreeGrafter"/>
</dbReference>
<evidence type="ECO:0000313" key="4">
    <source>
        <dbReference type="EMBL" id="KAF2241136.1"/>
    </source>
</evidence>
<dbReference type="GO" id="GO:0012505">
    <property type="term" value="C:endomembrane system"/>
    <property type="evidence" value="ECO:0007669"/>
    <property type="project" value="TreeGrafter"/>
</dbReference>
<dbReference type="RefSeq" id="XP_033676140.1">
    <property type="nucleotide sequence ID" value="XM_033824448.1"/>
</dbReference>
<feature type="non-terminal residue" evidence="4">
    <location>
        <position position="1"/>
    </location>
</feature>
<dbReference type="OrthoDB" id="10257697at2759"/>
<dbReference type="Proteomes" id="UP000800094">
    <property type="component" value="Unassembled WGS sequence"/>
</dbReference>
<dbReference type="SMART" id="SM01117">
    <property type="entry name" value="Cyt-b5"/>
    <property type="match status" value="1"/>
</dbReference>
<gene>
    <name evidence="4" type="ORF">BU26DRAFT_441228</name>
</gene>
<dbReference type="InterPro" id="IPR036400">
    <property type="entry name" value="Cyt_B5-like_heme/steroid_sf"/>
</dbReference>
<protein>
    <recommendedName>
        <fullName evidence="3">Cytochrome b5 heme-binding domain-containing protein</fullName>
    </recommendedName>
</protein>
<accession>A0A6A6HSP0</accession>
<keyword evidence="5" id="KW-1185">Reference proteome</keyword>
<dbReference type="PANTHER" id="PTHR10281:SF76">
    <property type="entry name" value="CALCUTTA CUP-RELATED"/>
    <property type="match status" value="1"/>
</dbReference>
<feature type="compositionally biased region" description="Basic and acidic residues" evidence="2">
    <location>
        <begin position="186"/>
        <end position="201"/>
    </location>
</feature>
<evidence type="ECO:0000256" key="2">
    <source>
        <dbReference type="SAM" id="MobiDB-lite"/>
    </source>
</evidence>
<dbReference type="Pfam" id="PF00173">
    <property type="entry name" value="Cyt-b5"/>
    <property type="match status" value="1"/>
</dbReference>
<name>A0A6A6HSP0_9PLEO</name>
<dbReference type="FunFam" id="3.10.120.10:FF:000018">
    <property type="entry name" value="Heme/steroid binding domain protein, putative"/>
    <property type="match status" value="1"/>
</dbReference>
<dbReference type="Gene3D" id="3.10.120.10">
    <property type="entry name" value="Cytochrome b5-like heme/steroid binding domain"/>
    <property type="match status" value="1"/>
</dbReference>
<dbReference type="PANTHER" id="PTHR10281">
    <property type="entry name" value="MEMBRANE-ASSOCIATED PROGESTERONE RECEPTOR COMPONENT-RELATED"/>
    <property type="match status" value="1"/>
</dbReference>
<dbReference type="InterPro" id="IPR001199">
    <property type="entry name" value="Cyt_B5-like_heme/steroid-bd"/>
</dbReference>
<proteinExistence type="inferred from homology"/>
<feature type="region of interest" description="Disordered" evidence="2">
    <location>
        <begin position="1"/>
        <end position="33"/>
    </location>
</feature>